<dbReference type="AlphaFoldDB" id="A0A645EPC0"/>
<protein>
    <submittedName>
        <fullName evidence="1">Uncharacterized protein</fullName>
    </submittedName>
</protein>
<organism evidence="1">
    <name type="scientific">bioreactor metagenome</name>
    <dbReference type="NCBI Taxonomy" id="1076179"/>
    <lineage>
        <taxon>unclassified sequences</taxon>
        <taxon>metagenomes</taxon>
        <taxon>ecological metagenomes</taxon>
    </lineage>
</organism>
<accession>A0A645EPC0</accession>
<dbReference type="EMBL" id="VSSQ01049778">
    <property type="protein sequence ID" value="MPN03861.1"/>
    <property type="molecule type" value="Genomic_DNA"/>
</dbReference>
<gene>
    <name evidence="1" type="ORF">SDC9_151095</name>
</gene>
<comment type="caution">
    <text evidence="1">The sequence shown here is derived from an EMBL/GenBank/DDBJ whole genome shotgun (WGS) entry which is preliminary data.</text>
</comment>
<proteinExistence type="predicted"/>
<sequence>MDQFDENHTAYTSSPNYPAIEAKARAKGFRKATPSEVRASAEKRTGYPDLHCAYGGLWIKEAVAA</sequence>
<reference evidence="1" key="1">
    <citation type="submission" date="2019-08" db="EMBL/GenBank/DDBJ databases">
        <authorList>
            <person name="Kucharzyk K."/>
            <person name="Murdoch R.W."/>
            <person name="Higgins S."/>
            <person name="Loffler F."/>
        </authorList>
    </citation>
    <scope>NUCLEOTIDE SEQUENCE</scope>
</reference>
<name>A0A645EPC0_9ZZZZ</name>
<evidence type="ECO:0000313" key="1">
    <source>
        <dbReference type="EMBL" id="MPN03861.1"/>
    </source>
</evidence>